<dbReference type="InterPro" id="IPR035383">
    <property type="entry name" value="MauJ"/>
</dbReference>
<evidence type="ECO:0008006" key="3">
    <source>
        <dbReference type="Google" id="ProtNLM"/>
    </source>
</evidence>
<organism evidence="1 2">
    <name type="scientific">Marinifilum breve</name>
    <dbReference type="NCBI Taxonomy" id="2184082"/>
    <lineage>
        <taxon>Bacteria</taxon>
        <taxon>Pseudomonadati</taxon>
        <taxon>Bacteroidota</taxon>
        <taxon>Bacteroidia</taxon>
        <taxon>Marinilabiliales</taxon>
        <taxon>Marinifilaceae</taxon>
    </lineage>
</organism>
<sequence length="278" mass="32406">MSWENGLPKWTTNIFVNGPIEVDKEISFRSRKDIEFGDPLYSNVKIKKDRDGIKLSVNSFAPDIEFGKKAALIFSGLALDVLSVKTKCPLYVSIHEQRPRYSFNEYEILRTVTEEEWKFAFQEARLLTLTESTFLRALGWYRKGLNSDDPFDKFLAFWNSIEVVAGKYHTPTERTTQGVKNQIWQCFLDLWGECENWKIIAGQTDWIDKNYEDRKNVAHGIISIDVASIEEVSNKLNVIEKLANIFLVEWRINKLNPESQITEEIQGKLDERDWIKIE</sequence>
<dbReference type="Pfam" id="PF17419">
    <property type="entry name" value="MauJ"/>
    <property type="match status" value="1"/>
</dbReference>
<comment type="caution">
    <text evidence="1">The sequence shown here is derived from an EMBL/GenBank/DDBJ whole genome shotgun (WGS) entry which is preliminary data.</text>
</comment>
<dbReference type="EMBL" id="QFLI01000015">
    <property type="protein sequence ID" value="PXX95447.1"/>
    <property type="molecule type" value="Genomic_DNA"/>
</dbReference>
<evidence type="ECO:0000313" key="2">
    <source>
        <dbReference type="Proteomes" id="UP000248079"/>
    </source>
</evidence>
<name>A0A2V3ZRF0_9BACT</name>
<accession>A0A2V3ZRF0</accession>
<evidence type="ECO:0000313" key="1">
    <source>
        <dbReference type="EMBL" id="PXX95447.1"/>
    </source>
</evidence>
<proteinExistence type="predicted"/>
<dbReference type="RefSeq" id="WP_110363855.1">
    <property type="nucleotide sequence ID" value="NZ_QFLI01000015.1"/>
</dbReference>
<keyword evidence="2" id="KW-1185">Reference proteome</keyword>
<protein>
    <recommendedName>
        <fullName evidence="3">Apea-like HEPN domain-containing protein</fullName>
    </recommendedName>
</protein>
<gene>
    <name evidence="1" type="ORF">DF185_22280</name>
</gene>
<dbReference type="Proteomes" id="UP000248079">
    <property type="component" value="Unassembled WGS sequence"/>
</dbReference>
<dbReference type="AlphaFoldDB" id="A0A2V3ZRF0"/>
<reference evidence="1 2" key="1">
    <citation type="submission" date="2018-05" db="EMBL/GenBank/DDBJ databases">
        <title>Marinifilum breve JC075T sp. nov., a marine bacterium isolated from Yongle Blue Hole in the South China Sea.</title>
        <authorList>
            <person name="Fu T."/>
        </authorList>
    </citation>
    <scope>NUCLEOTIDE SEQUENCE [LARGE SCALE GENOMIC DNA]</scope>
    <source>
        <strain evidence="1 2">JC075</strain>
    </source>
</reference>
<dbReference type="OrthoDB" id="1418816at2"/>